<dbReference type="PRINTS" id="PR00420">
    <property type="entry name" value="RNGMNOXGNASE"/>
</dbReference>
<evidence type="ECO:0000256" key="5">
    <source>
        <dbReference type="ARBA" id="ARBA00023002"/>
    </source>
</evidence>
<keyword evidence="7" id="KW-0812">Transmembrane</keyword>
<reference evidence="9 10" key="1">
    <citation type="submission" date="2024-10" db="EMBL/GenBank/DDBJ databases">
        <title>Updated reference genomes for cyclostephanoid diatoms.</title>
        <authorList>
            <person name="Roberts W.R."/>
            <person name="Alverson A.J."/>
        </authorList>
    </citation>
    <scope>NUCLEOTIDE SEQUENCE [LARGE SCALE GENOMIC DNA]</scope>
    <source>
        <strain evidence="9 10">AJA010-31</strain>
    </source>
</reference>
<dbReference type="PANTHER" id="PTHR46028:SF2">
    <property type="entry name" value="KYNURENINE 3-MONOOXYGENASE"/>
    <property type="match status" value="1"/>
</dbReference>
<accession>A0ABD3NCE4</accession>
<comment type="caution">
    <text evidence="9">The sequence shown here is derived from an EMBL/GenBank/DDBJ whole genome shotgun (WGS) entry which is preliminary data.</text>
</comment>
<feature type="domain" description="FAD-binding" evidence="8">
    <location>
        <begin position="150"/>
        <end position="384"/>
    </location>
</feature>
<gene>
    <name evidence="9" type="ORF">ACHAWO_009172</name>
</gene>
<dbReference type="InterPro" id="IPR002938">
    <property type="entry name" value="FAD-bd"/>
</dbReference>
<dbReference type="InterPro" id="IPR036188">
    <property type="entry name" value="FAD/NAD-bd_sf"/>
</dbReference>
<dbReference type="GO" id="GO:0004497">
    <property type="term" value="F:monooxygenase activity"/>
    <property type="evidence" value="ECO:0007669"/>
    <property type="project" value="UniProtKB-KW"/>
</dbReference>
<protein>
    <recommendedName>
        <fullName evidence="8">FAD-binding domain-containing protein</fullName>
    </recommendedName>
</protein>
<proteinExistence type="predicted"/>
<keyword evidence="5" id="KW-0560">Oxidoreductase</keyword>
<evidence type="ECO:0000259" key="8">
    <source>
        <dbReference type="Pfam" id="PF01494"/>
    </source>
</evidence>
<evidence type="ECO:0000256" key="2">
    <source>
        <dbReference type="ARBA" id="ARBA00022630"/>
    </source>
</evidence>
<dbReference type="SUPFAM" id="SSF51905">
    <property type="entry name" value="FAD/NAD(P)-binding domain"/>
    <property type="match status" value="1"/>
</dbReference>
<name>A0ABD3NCE4_9STRA</name>
<keyword evidence="7" id="KW-1133">Transmembrane helix</keyword>
<keyword evidence="2" id="KW-0285">Flavoprotein</keyword>
<dbReference type="Pfam" id="PF01494">
    <property type="entry name" value="FAD_binding_3"/>
    <property type="match status" value="1"/>
</dbReference>
<organism evidence="9 10">
    <name type="scientific">Cyclotella atomus</name>
    <dbReference type="NCBI Taxonomy" id="382360"/>
    <lineage>
        <taxon>Eukaryota</taxon>
        <taxon>Sar</taxon>
        <taxon>Stramenopiles</taxon>
        <taxon>Ochrophyta</taxon>
        <taxon>Bacillariophyta</taxon>
        <taxon>Coscinodiscophyceae</taxon>
        <taxon>Thalassiosirophycidae</taxon>
        <taxon>Stephanodiscales</taxon>
        <taxon>Stephanodiscaceae</taxon>
        <taxon>Cyclotella</taxon>
    </lineage>
</organism>
<sequence length="497" mass="55387">MCRPPASQSTRKVIVAGAGPGGLLLQALLHARNATSSVKYDITLIESRSDLGKLSPDELQAHRSWMIGLSSHGLQAVRSLPGLYEKYLSDVGVLLTEAYIYLGSKKMGGGTTDKNAPEGFIVDRNFIVAALSRYALENMSDSPFYRSKYDTEMLYVDHANHRVLVRSKETNAEEYVHYDLLVGADGVRSTVRDALVKRHFDFELQLSDIFQNFKAVHIERPERVSASSISLLPASLPHFNGICLPETGNLINMSFGFSRNNLDKVDKEIMSDDPKVVAQYFKDNFKAFSLTEKGYTDLAEQWVNQRWNRTGMVHCNMYHSLPCKIILLGDAAHATSPSIGMGMNTALRDAQKFAEILDRYEDDFDQALPQYSKERVPEGNALTDIALNLYCFDTGVGVRTMILGLVRSILHYLFPKLVGAGPNEILARSEFTLSQVYQAGNDQGILTKHREINERIRRETFERQTGMIVEKPKSSFRLYAIVGAVLAGGAGTLIAMK</sequence>
<evidence type="ECO:0000256" key="7">
    <source>
        <dbReference type="SAM" id="Phobius"/>
    </source>
</evidence>
<dbReference type="EMBL" id="JALLPJ020001276">
    <property type="protein sequence ID" value="KAL3771981.1"/>
    <property type="molecule type" value="Genomic_DNA"/>
</dbReference>
<keyword evidence="4" id="KW-0521">NADP</keyword>
<dbReference type="Proteomes" id="UP001530400">
    <property type="component" value="Unassembled WGS sequence"/>
</dbReference>
<comment type="cofactor">
    <cofactor evidence="1">
        <name>FAD</name>
        <dbReference type="ChEBI" id="CHEBI:57692"/>
    </cofactor>
</comment>
<keyword evidence="6" id="KW-0503">Monooxygenase</keyword>
<dbReference type="PANTHER" id="PTHR46028">
    <property type="entry name" value="KYNURENINE 3-MONOOXYGENASE"/>
    <property type="match status" value="1"/>
</dbReference>
<evidence type="ECO:0000256" key="1">
    <source>
        <dbReference type="ARBA" id="ARBA00001974"/>
    </source>
</evidence>
<keyword evidence="10" id="KW-1185">Reference proteome</keyword>
<evidence type="ECO:0000256" key="6">
    <source>
        <dbReference type="ARBA" id="ARBA00023033"/>
    </source>
</evidence>
<keyword evidence="3" id="KW-0274">FAD</keyword>
<dbReference type="AlphaFoldDB" id="A0ABD3NCE4"/>
<evidence type="ECO:0000256" key="3">
    <source>
        <dbReference type="ARBA" id="ARBA00022827"/>
    </source>
</evidence>
<evidence type="ECO:0000313" key="9">
    <source>
        <dbReference type="EMBL" id="KAL3771981.1"/>
    </source>
</evidence>
<dbReference type="Gene3D" id="3.50.50.60">
    <property type="entry name" value="FAD/NAD(P)-binding domain"/>
    <property type="match status" value="1"/>
</dbReference>
<evidence type="ECO:0000256" key="4">
    <source>
        <dbReference type="ARBA" id="ARBA00022857"/>
    </source>
</evidence>
<feature type="transmembrane region" description="Helical" evidence="7">
    <location>
        <begin position="476"/>
        <end position="496"/>
    </location>
</feature>
<evidence type="ECO:0000313" key="10">
    <source>
        <dbReference type="Proteomes" id="UP001530400"/>
    </source>
</evidence>
<keyword evidence="7" id="KW-0472">Membrane</keyword>